<feature type="compositionally biased region" description="Gly residues" evidence="1">
    <location>
        <begin position="124"/>
        <end position="133"/>
    </location>
</feature>
<feature type="region of interest" description="Disordered" evidence="1">
    <location>
        <begin position="107"/>
        <end position="138"/>
    </location>
</feature>
<protein>
    <submittedName>
        <fullName evidence="3">Uncharacterized protein</fullName>
    </submittedName>
</protein>
<sequence length="237" mass="25791">MGVPGIPSRSVPKDVASNFVENPMDPSVIDAQRHNVMYDPQHEAGQKNHSAANHSAANDRQVNLTILYFGIPILVFLLIWLAIRGRRRVMETAALKNVSMSLSSLMHTISSPPNSSHDSSYSGSEGGGFGGSTGSDRRNPVTKVLDIFSRHHHHSRTSSDNPHISSPILGASYPPPHYPQRKTTGVHILLTKATFGSSKRRDLARALRGHVWYSHSPSALSSDANACKFPMTEAPCP</sequence>
<name>A0A7R8ZL10_9CRUS</name>
<keyword evidence="2" id="KW-0812">Transmembrane</keyword>
<feature type="compositionally biased region" description="Low complexity" evidence="1">
    <location>
        <begin position="110"/>
        <end position="123"/>
    </location>
</feature>
<evidence type="ECO:0000256" key="2">
    <source>
        <dbReference type="SAM" id="Phobius"/>
    </source>
</evidence>
<gene>
    <name evidence="3" type="ORF">CTOB1V02_LOCUS1298</name>
</gene>
<organism evidence="3">
    <name type="scientific">Cyprideis torosa</name>
    <dbReference type="NCBI Taxonomy" id="163714"/>
    <lineage>
        <taxon>Eukaryota</taxon>
        <taxon>Metazoa</taxon>
        <taxon>Ecdysozoa</taxon>
        <taxon>Arthropoda</taxon>
        <taxon>Crustacea</taxon>
        <taxon>Oligostraca</taxon>
        <taxon>Ostracoda</taxon>
        <taxon>Podocopa</taxon>
        <taxon>Podocopida</taxon>
        <taxon>Cytherocopina</taxon>
        <taxon>Cytheroidea</taxon>
        <taxon>Cytherideidae</taxon>
        <taxon>Cyprideis</taxon>
    </lineage>
</organism>
<reference evidence="3" key="1">
    <citation type="submission" date="2020-11" db="EMBL/GenBank/DDBJ databases">
        <authorList>
            <person name="Tran Van P."/>
        </authorList>
    </citation>
    <scope>NUCLEOTIDE SEQUENCE</scope>
</reference>
<evidence type="ECO:0000256" key="1">
    <source>
        <dbReference type="SAM" id="MobiDB-lite"/>
    </source>
</evidence>
<proteinExistence type="predicted"/>
<dbReference type="AlphaFoldDB" id="A0A7R8ZL10"/>
<accession>A0A7R8ZL10</accession>
<feature type="transmembrane region" description="Helical" evidence="2">
    <location>
        <begin position="65"/>
        <end position="83"/>
    </location>
</feature>
<keyword evidence="2" id="KW-1133">Transmembrane helix</keyword>
<evidence type="ECO:0000313" key="3">
    <source>
        <dbReference type="EMBL" id="CAD7223308.1"/>
    </source>
</evidence>
<dbReference type="EMBL" id="OB660182">
    <property type="protein sequence ID" value="CAD7223308.1"/>
    <property type="molecule type" value="Genomic_DNA"/>
</dbReference>
<keyword evidence="2" id="KW-0472">Membrane</keyword>